<organism evidence="1 2">
    <name type="scientific">Streptomyces venezuelae</name>
    <dbReference type="NCBI Taxonomy" id="54571"/>
    <lineage>
        <taxon>Bacteria</taxon>
        <taxon>Bacillati</taxon>
        <taxon>Actinomycetota</taxon>
        <taxon>Actinomycetes</taxon>
        <taxon>Kitasatosporales</taxon>
        <taxon>Streptomycetaceae</taxon>
        <taxon>Streptomyces</taxon>
    </lineage>
</organism>
<evidence type="ECO:0008006" key="3">
    <source>
        <dbReference type="Google" id="ProtNLM"/>
    </source>
</evidence>
<dbReference type="EMBL" id="CP029194">
    <property type="protein sequence ID" value="QES25045.1"/>
    <property type="molecule type" value="Genomic_DNA"/>
</dbReference>
<dbReference type="OrthoDB" id="4243016at2"/>
<dbReference type="Proteomes" id="UP000324106">
    <property type="component" value="Chromosome"/>
</dbReference>
<name>A0A5P2B3J9_STRVZ</name>
<reference evidence="1 2" key="1">
    <citation type="submission" date="2018-05" db="EMBL/GenBank/DDBJ databases">
        <title>Streptomyces venezuelae.</title>
        <authorList>
            <person name="Kim W."/>
            <person name="Lee N."/>
            <person name="Cho B.-K."/>
        </authorList>
    </citation>
    <scope>NUCLEOTIDE SEQUENCE [LARGE SCALE GENOMIC DNA]</scope>
    <source>
        <strain evidence="1 2">ATCC 15068</strain>
    </source>
</reference>
<protein>
    <recommendedName>
        <fullName evidence="3">DUF1579 domain-containing protein</fullName>
    </recommendedName>
</protein>
<accession>A0A5P2B3J9</accession>
<gene>
    <name evidence="1" type="ORF">DEJ46_38265</name>
</gene>
<evidence type="ECO:0000313" key="1">
    <source>
        <dbReference type="EMBL" id="QES25045.1"/>
    </source>
</evidence>
<sequence>MERTRIAGTWTGDDGARVELHTNGRFEMSGIPRSAIVFAFSDPPPGDGKLSGSGTWEPRYPGDKVDEILLYVEAGGSFADTQIANLGVAENGQKPVLYFSTNADEWYGFEIRKTHT</sequence>
<evidence type="ECO:0000313" key="2">
    <source>
        <dbReference type="Proteomes" id="UP000324106"/>
    </source>
</evidence>
<proteinExistence type="predicted"/>
<dbReference type="AlphaFoldDB" id="A0A5P2B3J9"/>